<feature type="domain" description="DUF6571" evidence="2">
    <location>
        <begin position="326"/>
        <end position="689"/>
    </location>
</feature>
<keyword evidence="1" id="KW-0175">Coiled coil</keyword>
<dbReference type="Pfam" id="PF20211">
    <property type="entry name" value="DUF6571"/>
    <property type="match status" value="1"/>
</dbReference>
<dbReference type="Proteomes" id="UP000010411">
    <property type="component" value="Unassembled WGS sequence"/>
</dbReference>
<organism evidence="3 4">
    <name type="scientific">Streptomyces ipomoeae 91-03</name>
    <dbReference type="NCBI Taxonomy" id="698759"/>
    <lineage>
        <taxon>Bacteria</taxon>
        <taxon>Bacillati</taxon>
        <taxon>Actinomycetota</taxon>
        <taxon>Actinomycetes</taxon>
        <taxon>Kitasatosporales</taxon>
        <taxon>Streptomycetaceae</taxon>
        <taxon>Streptomyces</taxon>
    </lineage>
</organism>
<dbReference type="InterPro" id="IPR046701">
    <property type="entry name" value="DUF6571"/>
</dbReference>
<dbReference type="PATRIC" id="fig|698759.3.peg.3613"/>
<accession>L1KZK0</accession>
<name>L1KZK0_9ACTN</name>
<sequence>MDLDALRFANFKLLDDAIEDWSTMVRDLADLKESADKGLRGAANKANWTGENATVSKEFVGKTAGEFEDAYTQAESIRNILRDTRGELKRYQEKLQAAIDRGLKKNLTVTSTAGGGFTVTMNIHPDHAAKGTTVPEHDANDVTALRDEVQKILDDATQSDSSASRVLKALVDQTELGFSDASYKNRDSAADALKQADELAKLAKKSPEDLTEKEFDRLNHGLKKYANDDLFATEFATSLGPRGTLDFWTGVNDPNGPRDLRIGRSDQFDDLQKNLSLTLANASQSDTAGMTEWKNTMVGLVDKPVGRDGGFPLGGQVMSNLMRWGDFDDRFLNSYGDKLIETEKKFTSNGRHGAWQRTGMDPLLNHTGTDSGWDPMTGYLKALSNNPDAATQFFNDTFVTKDEDHDFTEQKDGKEAKRTLTNFDYLFEERDWPQELDSEGEDSIAGRNNLALALEAATTGHPAGELPTADTPAHNEGQAKLFERIVSSISEDNSRLTGNNYMSDSMGQIASEYLPDINRAASDVDPHPDRGDWDGKQAWERIQNLYPVAGSSAEMDHRDVSRFLFAIGQNPEGYAAVEVGQKSYMASLMDYHLNPNLPESQRPHHDLELTVRAIANQSGEVSGTLSMGRNEAVAAAASASDEEYDHAVTQFKNFVSGYVGTGIGIGTSFIATPAVGAGVGGAAGTVTSMVLEQIFKDIEGTAKDDAGPKMGENWEDGQDGNMKYTRRAASEAARAHGLAYPGDVASWAEDASGKGFAEAGIYMRQVGPELLTEI</sequence>
<comment type="caution">
    <text evidence="3">The sequence shown here is derived from an EMBL/GenBank/DDBJ whole genome shotgun (WGS) entry which is preliminary data.</text>
</comment>
<dbReference type="AlphaFoldDB" id="L1KZK0"/>
<dbReference type="EMBL" id="AEJC01000270">
    <property type="protein sequence ID" value="EKX65763.1"/>
    <property type="molecule type" value="Genomic_DNA"/>
</dbReference>
<evidence type="ECO:0000259" key="2">
    <source>
        <dbReference type="Pfam" id="PF20211"/>
    </source>
</evidence>
<reference evidence="3 4" key="1">
    <citation type="submission" date="2012-11" db="EMBL/GenBank/DDBJ databases">
        <authorList>
            <person name="Huguet-Tapia J.C."/>
            <person name="Durkin A.S."/>
            <person name="Pettis G.S."/>
            <person name="Badger J.H."/>
        </authorList>
    </citation>
    <scope>NUCLEOTIDE SEQUENCE [LARGE SCALE GENOMIC DNA]</scope>
    <source>
        <strain evidence="3 4">91-03</strain>
    </source>
</reference>
<dbReference type="OrthoDB" id="3846417at2"/>
<protein>
    <recommendedName>
        <fullName evidence="2">DUF6571 domain-containing protein</fullName>
    </recommendedName>
</protein>
<feature type="coiled-coil region" evidence="1">
    <location>
        <begin position="74"/>
        <end position="101"/>
    </location>
</feature>
<evidence type="ECO:0000313" key="4">
    <source>
        <dbReference type="Proteomes" id="UP000010411"/>
    </source>
</evidence>
<proteinExistence type="predicted"/>
<evidence type="ECO:0000313" key="3">
    <source>
        <dbReference type="EMBL" id="EKX65763.1"/>
    </source>
</evidence>
<keyword evidence="4" id="KW-1185">Reference proteome</keyword>
<dbReference type="RefSeq" id="WP_009313907.1">
    <property type="nucleotide sequence ID" value="NZ_AEJC01000270.1"/>
</dbReference>
<gene>
    <name evidence="3" type="ORF">STRIP9103_03814</name>
</gene>
<evidence type="ECO:0000256" key="1">
    <source>
        <dbReference type="SAM" id="Coils"/>
    </source>
</evidence>